<dbReference type="PATRIC" id="fig|1028800.3.peg.3378"/>
<dbReference type="AlphaFoldDB" id="A0A068SUR3"/>
<dbReference type="RefSeq" id="WP_038594016.1">
    <property type="nucleotide sequence ID" value="NZ_HG938353.1"/>
</dbReference>
<keyword evidence="3" id="KW-1185">Reference proteome</keyword>
<sequence length="71" mass="7834">MTENNNRAKIHKDAEGQYAKSRADRKSSGVASAKPTVITGSDDATKHRTPPGQKAPKKDWDVNFDVAERPR</sequence>
<name>A0A068SUR3_NEOGA</name>
<reference evidence="3" key="1">
    <citation type="journal article" date="2014" name="BMC Genomics">
        <title>Genome sequencing of two Neorhizobium galegae strains reveals a noeT gene responsible for the unusual acetylation of the nodulation factors.</title>
        <authorList>
            <person name="Osterman J."/>
            <person name="Marsh J."/>
            <person name="Laine P.K."/>
            <person name="Zeng Z."/>
            <person name="Alatalo E."/>
            <person name="Sullivan J.T."/>
            <person name="Young J.P."/>
            <person name="Thomas-Oates J."/>
            <person name="Paulin L."/>
            <person name="Lindstrom K."/>
        </authorList>
    </citation>
    <scope>NUCLEOTIDE SEQUENCE [LARGE SCALE GENOMIC DNA]</scope>
    <source>
        <strain evidence="3">HAMBI 540</strain>
    </source>
</reference>
<proteinExistence type="predicted"/>
<evidence type="ECO:0000313" key="2">
    <source>
        <dbReference type="EMBL" id="CDN49491.1"/>
    </source>
</evidence>
<accession>A0A068SUR3</accession>
<feature type="region of interest" description="Disordered" evidence="1">
    <location>
        <begin position="1"/>
        <end position="71"/>
    </location>
</feature>
<gene>
    <name evidence="2" type="ORF">RG540_CH33270</name>
</gene>
<dbReference type="EMBL" id="HG938353">
    <property type="protein sequence ID" value="CDN49491.1"/>
    <property type="molecule type" value="Genomic_DNA"/>
</dbReference>
<dbReference type="HOGENOM" id="CLU_195734_0_0_5"/>
<protein>
    <submittedName>
        <fullName evidence="2">Uncharacterized protein</fullName>
    </submittedName>
</protein>
<evidence type="ECO:0000256" key="1">
    <source>
        <dbReference type="SAM" id="MobiDB-lite"/>
    </source>
</evidence>
<dbReference type="Proteomes" id="UP000028181">
    <property type="component" value="Chromosome I"/>
</dbReference>
<dbReference type="GeneID" id="24258200"/>
<dbReference type="eggNOG" id="ENOG5031527">
    <property type="taxonomic scope" value="Bacteria"/>
</dbReference>
<feature type="compositionally biased region" description="Basic and acidic residues" evidence="1">
    <location>
        <begin position="56"/>
        <end position="71"/>
    </location>
</feature>
<evidence type="ECO:0000313" key="3">
    <source>
        <dbReference type="Proteomes" id="UP000028181"/>
    </source>
</evidence>
<dbReference type="OrthoDB" id="8117066at2"/>
<organism evidence="2 3">
    <name type="scientific">Neorhizobium galegae bv. orientalis str. HAMBI 540</name>
    <dbReference type="NCBI Taxonomy" id="1028800"/>
    <lineage>
        <taxon>Bacteria</taxon>
        <taxon>Pseudomonadati</taxon>
        <taxon>Pseudomonadota</taxon>
        <taxon>Alphaproteobacteria</taxon>
        <taxon>Hyphomicrobiales</taxon>
        <taxon>Rhizobiaceae</taxon>
        <taxon>Rhizobium/Agrobacterium group</taxon>
        <taxon>Neorhizobium</taxon>
    </lineage>
</organism>
<feature type="compositionally biased region" description="Basic and acidic residues" evidence="1">
    <location>
        <begin position="11"/>
        <end position="27"/>
    </location>
</feature>
<dbReference type="KEGG" id="ngg:RG540_CH33270"/>